<dbReference type="Gene3D" id="1.10.10.10">
    <property type="entry name" value="Winged helix-like DNA-binding domain superfamily/Winged helix DNA-binding domain"/>
    <property type="match status" value="1"/>
</dbReference>
<accession>A0ABW5IA06</accession>
<keyword evidence="2" id="KW-0805">Transcription regulation</keyword>
<dbReference type="RefSeq" id="WP_344278655.1">
    <property type="nucleotide sequence ID" value="NZ_BAAAHV010000015.1"/>
</dbReference>
<dbReference type="Pfam" id="PF08281">
    <property type="entry name" value="Sigma70_r4_2"/>
    <property type="match status" value="1"/>
</dbReference>
<evidence type="ECO:0000256" key="3">
    <source>
        <dbReference type="ARBA" id="ARBA00023082"/>
    </source>
</evidence>
<keyword evidence="4" id="KW-0238">DNA-binding</keyword>
<evidence type="ECO:0000256" key="5">
    <source>
        <dbReference type="ARBA" id="ARBA00023163"/>
    </source>
</evidence>
<feature type="domain" description="RNA polymerase sigma-70 region 2" evidence="6">
    <location>
        <begin position="24"/>
        <end position="84"/>
    </location>
</feature>
<dbReference type="InterPro" id="IPR013324">
    <property type="entry name" value="RNA_pol_sigma_r3/r4-like"/>
</dbReference>
<feature type="domain" description="RNA polymerase sigma factor 70 region 4 type 2" evidence="7">
    <location>
        <begin position="108"/>
        <end position="160"/>
    </location>
</feature>
<comment type="caution">
    <text evidence="8">The sequence shown here is derived from an EMBL/GenBank/DDBJ whole genome shotgun (WGS) entry which is preliminary data.</text>
</comment>
<evidence type="ECO:0000256" key="2">
    <source>
        <dbReference type="ARBA" id="ARBA00023015"/>
    </source>
</evidence>
<keyword evidence="3" id="KW-0731">Sigma factor</keyword>
<dbReference type="InterPro" id="IPR014325">
    <property type="entry name" value="RNA_pol_sigma-E_actinobac"/>
</dbReference>
<dbReference type="PANTHER" id="PTHR43133:SF50">
    <property type="entry name" value="ECF RNA POLYMERASE SIGMA FACTOR SIGM"/>
    <property type="match status" value="1"/>
</dbReference>
<dbReference type="NCBIfam" id="TIGR02983">
    <property type="entry name" value="SigE-fam_strep"/>
    <property type="match status" value="1"/>
</dbReference>
<keyword evidence="9" id="KW-1185">Reference proteome</keyword>
<dbReference type="InterPro" id="IPR007627">
    <property type="entry name" value="RNA_pol_sigma70_r2"/>
</dbReference>
<dbReference type="EMBL" id="JBHUKQ010000016">
    <property type="protein sequence ID" value="MFD2485407.1"/>
    <property type="molecule type" value="Genomic_DNA"/>
</dbReference>
<dbReference type="InterPro" id="IPR013249">
    <property type="entry name" value="RNA_pol_sigma70_r4_t2"/>
</dbReference>
<dbReference type="Pfam" id="PF04542">
    <property type="entry name" value="Sigma70_r2"/>
    <property type="match status" value="1"/>
</dbReference>
<dbReference type="Proteomes" id="UP001597542">
    <property type="component" value="Unassembled WGS sequence"/>
</dbReference>
<keyword evidence="5" id="KW-0804">Transcription</keyword>
<dbReference type="CDD" id="cd06171">
    <property type="entry name" value="Sigma70_r4"/>
    <property type="match status" value="1"/>
</dbReference>
<dbReference type="SUPFAM" id="SSF88946">
    <property type="entry name" value="Sigma2 domain of RNA polymerase sigma factors"/>
    <property type="match status" value="1"/>
</dbReference>
<comment type="similarity">
    <text evidence="1">Belongs to the sigma-70 factor family. ECF subfamily.</text>
</comment>
<dbReference type="InterPro" id="IPR014284">
    <property type="entry name" value="RNA_pol_sigma-70_dom"/>
</dbReference>
<dbReference type="NCBIfam" id="TIGR02937">
    <property type="entry name" value="sigma70-ECF"/>
    <property type="match status" value="1"/>
</dbReference>
<evidence type="ECO:0000259" key="6">
    <source>
        <dbReference type="Pfam" id="PF04542"/>
    </source>
</evidence>
<gene>
    <name evidence="8" type="ORF">ACFSUT_34405</name>
</gene>
<evidence type="ECO:0000313" key="9">
    <source>
        <dbReference type="Proteomes" id="UP001597542"/>
    </source>
</evidence>
<dbReference type="InterPro" id="IPR039425">
    <property type="entry name" value="RNA_pol_sigma-70-like"/>
</dbReference>
<reference evidence="9" key="1">
    <citation type="journal article" date="2019" name="Int. J. Syst. Evol. Microbiol.">
        <title>The Global Catalogue of Microorganisms (GCM) 10K type strain sequencing project: providing services to taxonomists for standard genome sequencing and annotation.</title>
        <authorList>
            <consortium name="The Broad Institute Genomics Platform"/>
            <consortium name="The Broad Institute Genome Sequencing Center for Infectious Disease"/>
            <person name="Wu L."/>
            <person name="Ma J."/>
        </authorList>
    </citation>
    <scope>NUCLEOTIDE SEQUENCE [LARGE SCALE GENOMIC DNA]</scope>
    <source>
        <strain evidence="9">CGMCC 4.7638</strain>
    </source>
</reference>
<sequence>MEQDAGGAWWEDEFVAYVMASSSSVRATAFVLCGDWHRADDLLQVTFLKLYRVWPRLVRRGELDAYVRRMVVRAFLNENRRKWRSREHLSAELPDVSTAPEPDHAQRLSVRAALDGVPPKQRAVLVLRFWDDLSVDETAAALGCSAGTVKSQSARGLATLRKLLDPSQLGHLAFQQRQA</sequence>
<proteinExistence type="inferred from homology"/>
<dbReference type="InterPro" id="IPR013325">
    <property type="entry name" value="RNA_pol_sigma_r2"/>
</dbReference>
<evidence type="ECO:0000256" key="1">
    <source>
        <dbReference type="ARBA" id="ARBA00010641"/>
    </source>
</evidence>
<dbReference type="SUPFAM" id="SSF88659">
    <property type="entry name" value="Sigma3 and sigma4 domains of RNA polymerase sigma factors"/>
    <property type="match status" value="1"/>
</dbReference>
<evidence type="ECO:0000313" key="8">
    <source>
        <dbReference type="EMBL" id="MFD2485407.1"/>
    </source>
</evidence>
<dbReference type="InterPro" id="IPR036388">
    <property type="entry name" value="WH-like_DNA-bd_sf"/>
</dbReference>
<evidence type="ECO:0000259" key="7">
    <source>
        <dbReference type="Pfam" id="PF08281"/>
    </source>
</evidence>
<dbReference type="Gene3D" id="1.10.1740.10">
    <property type="match status" value="1"/>
</dbReference>
<organism evidence="8 9">
    <name type="scientific">Amycolatopsis albidoflavus</name>
    <dbReference type="NCBI Taxonomy" id="102226"/>
    <lineage>
        <taxon>Bacteria</taxon>
        <taxon>Bacillati</taxon>
        <taxon>Actinomycetota</taxon>
        <taxon>Actinomycetes</taxon>
        <taxon>Pseudonocardiales</taxon>
        <taxon>Pseudonocardiaceae</taxon>
        <taxon>Amycolatopsis</taxon>
    </lineage>
</organism>
<protein>
    <submittedName>
        <fullName evidence="8">SigE family RNA polymerase sigma factor</fullName>
    </submittedName>
</protein>
<name>A0ABW5IA06_9PSEU</name>
<evidence type="ECO:0000256" key="4">
    <source>
        <dbReference type="ARBA" id="ARBA00023125"/>
    </source>
</evidence>
<dbReference type="PANTHER" id="PTHR43133">
    <property type="entry name" value="RNA POLYMERASE ECF-TYPE SIGMA FACTO"/>
    <property type="match status" value="1"/>
</dbReference>